<dbReference type="GeneID" id="93561401"/>
<comment type="caution">
    <text evidence="1">The sequence shown here is derived from an EMBL/GenBank/DDBJ whole genome shotgun (WGS) entry which is preliminary data.</text>
</comment>
<dbReference type="RefSeq" id="WP_117184492.1">
    <property type="nucleotide sequence ID" value="NZ_JAFGZD010000006.1"/>
</dbReference>
<reference evidence="1 2" key="1">
    <citation type="submission" date="2022-10" db="EMBL/GenBank/DDBJ databases">
        <title>Characterization of Pseudomonas capsici strains from pepper and tomato in Georgia.</title>
        <authorList>
            <person name="Zhao M."/>
            <person name="Dutta B."/>
        </authorList>
    </citation>
    <scope>NUCLEOTIDE SEQUENCE [LARGE SCALE GENOMIC DNA]</scope>
    <source>
        <strain evidence="1 2">Pc20-5</strain>
    </source>
</reference>
<sequence>MQSDHFQTLARHVVQKYRDSSQTPDEEHHPVYLLTFGVEVDIHLIGSQPGYLNLVATFPAPSQWLAPEGMKALLAENVFSLFHPALMFGLETMSGKMVISLRQPLAELNENKVLNLVESFAQRAVDFHSGKILPPVQTPSSSKPDALSKTNFATMTIQSSSLRS</sequence>
<organism evidence="1 2">
    <name type="scientific">Pseudomonas capsici</name>
    <dbReference type="NCBI Taxonomy" id="2810614"/>
    <lineage>
        <taxon>Bacteria</taxon>
        <taxon>Pseudomonadati</taxon>
        <taxon>Pseudomonadota</taxon>
        <taxon>Gammaproteobacteria</taxon>
        <taxon>Pseudomonadales</taxon>
        <taxon>Pseudomonadaceae</taxon>
        <taxon>Pseudomonas</taxon>
    </lineage>
</organism>
<protein>
    <submittedName>
        <fullName evidence="1">Tir chaperone family protein</fullName>
    </submittedName>
</protein>
<keyword evidence="2" id="KW-1185">Reference proteome</keyword>
<proteinExistence type="predicted"/>
<dbReference type="CDD" id="cd17025">
    <property type="entry name" value="T3SC_IA_ShcF-like"/>
    <property type="match status" value="1"/>
</dbReference>
<gene>
    <name evidence="1" type="ORF">OH718_07615</name>
</gene>
<dbReference type="Gene3D" id="3.30.1460.10">
    <property type="match status" value="1"/>
</dbReference>
<accession>A0ABT3BUD9</accession>
<dbReference type="EMBL" id="JAOXML010000004">
    <property type="protein sequence ID" value="MCV4376463.1"/>
    <property type="molecule type" value="Genomic_DNA"/>
</dbReference>
<dbReference type="SUPFAM" id="SSF69635">
    <property type="entry name" value="Type III secretory system chaperone-like"/>
    <property type="match status" value="1"/>
</dbReference>
<name>A0ABT3BUD9_9PSED</name>
<evidence type="ECO:0000313" key="1">
    <source>
        <dbReference type="EMBL" id="MCV4376463.1"/>
    </source>
</evidence>
<evidence type="ECO:0000313" key="2">
    <source>
        <dbReference type="Proteomes" id="UP001207294"/>
    </source>
</evidence>
<dbReference type="Proteomes" id="UP001207294">
    <property type="component" value="Unassembled WGS sequence"/>
</dbReference>